<dbReference type="EC" id="2.1.1.163" evidence="3"/>
<keyword evidence="4" id="KW-1185">Reference proteome</keyword>
<dbReference type="GO" id="GO:0003838">
    <property type="term" value="F:sterol 24-C-methyltransferase activity"/>
    <property type="evidence" value="ECO:0007669"/>
    <property type="project" value="TreeGrafter"/>
</dbReference>
<dbReference type="GO" id="GO:0016126">
    <property type="term" value="P:sterol biosynthetic process"/>
    <property type="evidence" value="ECO:0007669"/>
    <property type="project" value="TreeGrafter"/>
</dbReference>
<dbReference type="Pfam" id="PF08241">
    <property type="entry name" value="Methyltransf_11"/>
    <property type="match status" value="1"/>
</dbReference>
<dbReference type="InterPro" id="IPR050447">
    <property type="entry name" value="Erg6_SMT_methyltransf"/>
</dbReference>
<gene>
    <name evidence="3" type="primary">COQ5_3</name>
    <name evidence="3" type="ORF">LMG28614_07133</name>
</gene>
<feature type="domain" description="Methyltransferase type 11" evidence="2">
    <location>
        <begin position="63"/>
        <end position="162"/>
    </location>
</feature>
<proteinExistence type="predicted"/>
<evidence type="ECO:0000259" key="2">
    <source>
        <dbReference type="Pfam" id="PF08241"/>
    </source>
</evidence>
<dbReference type="GO" id="GO:0032259">
    <property type="term" value="P:methylation"/>
    <property type="evidence" value="ECO:0007669"/>
    <property type="project" value="UniProtKB-KW"/>
</dbReference>
<dbReference type="InterPro" id="IPR029063">
    <property type="entry name" value="SAM-dependent_MTases_sf"/>
</dbReference>
<keyword evidence="1 3" id="KW-0808">Transferase</keyword>
<accession>A0A6S7DIX8</accession>
<dbReference type="SUPFAM" id="SSF53335">
    <property type="entry name" value="S-adenosyl-L-methionine-dependent methyltransferases"/>
    <property type="match status" value="1"/>
</dbReference>
<dbReference type="AlphaFoldDB" id="A0A6S7DIX8"/>
<dbReference type="EMBL" id="CADIKK010000083">
    <property type="protein sequence ID" value="CAB3809781.1"/>
    <property type="molecule type" value="Genomic_DNA"/>
</dbReference>
<dbReference type="PANTHER" id="PTHR44068">
    <property type="entry name" value="ZGC:194242"/>
    <property type="match status" value="1"/>
</dbReference>
<organism evidence="3 4">
    <name type="scientific">Paraburkholderia ultramafica</name>
    <dbReference type="NCBI Taxonomy" id="1544867"/>
    <lineage>
        <taxon>Bacteria</taxon>
        <taxon>Pseudomonadati</taxon>
        <taxon>Pseudomonadota</taxon>
        <taxon>Betaproteobacteria</taxon>
        <taxon>Burkholderiales</taxon>
        <taxon>Burkholderiaceae</taxon>
        <taxon>Paraburkholderia</taxon>
    </lineage>
</organism>
<evidence type="ECO:0000256" key="1">
    <source>
        <dbReference type="ARBA" id="ARBA00022679"/>
    </source>
</evidence>
<name>A0A6S7DIX8_9BURK</name>
<keyword evidence="3" id="KW-0489">Methyltransferase</keyword>
<reference evidence="3 4" key="1">
    <citation type="submission" date="2020-04" db="EMBL/GenBank/DDBJ databases">
        <authorList>
            <person name="De Canck E."/>
        </authorList>
    </citation>
    <scope>NUCLEOTIDE SEQUENCE [LARGE SCALE GENOMIC DNA]</scope>
    <source>
        <strain evidence="3 4">LMG 28614</strain>
    </source>
</reference>
<dbReference type="Proteomes" id="UP000494365">
    <property type="component" value="Unassembled WGS sequence"/>
</dbReference>
<dbReference type="PANTHER" id="PTHR44068:SF1">
    <property type="entry name" value="HYPOTHETICAL LOC100005854"/>
    <property type="match status" value="1"/>
</dbReference>
<sequence>MTSRSDAIHDALAGLDAGALLSQLCYPTGAIGHAVGDMMEHVNAAVIDTAYSKLDLQENQRILEVGVGNGGHLASVLTRAPRLRLAGVDVSPTMIAAARSRNAVFVEYGQVLLETASVAAMPFPCAVFDKAIAINAVYFWPDLTAGLREIRRVLCENGVLVIAAMTPETSLTMPFAEHGFQVYGQTALRNACFDAGFNYVQIERYTDRPSNPVKPQPAREFFLVQTSRM</sequence>
<dbReference type="Gene3D" id="3.40.50.150">
    <property type="entry name" value="Vaccinia Virus protein VP39"/>
    <property type="match status" value="1"/>
</dbReference>
<protein>
    <submittedName>
        <fullName evidence="3">2-methoxy-6-polyprenyl-1,4-benzoquinol methylase, mitochondrial</fullName>
        <ecNumber evidence="3">2.1.1.163</ecNumber>
    </submittedName>
</protein>
<dbReference type="CDD" id="cd02440">
    <property type="entry name" value="AdoMet_MTases"/>
    <property type="match status" value="1"/>
</dbReference>
<dbReference type="GO" id="GO:0043770">
    <property type="term" value="F:demethylmenaquinone methyltransferase activity"/>
    <property type="evidence" value="ECO:0007669"/>
    <property type="project" value="UniProtKB-EC"/>
</dbReference>
<evidence type="ECO:0000313" key="3">
    <source>
        <dbReference type="EMBL" id="CAB3809781.1"/>
    </source>
</evidence>
<evidence type="ECO:0000313" key="4">
    <source>
        <dbReference type="Proteomes" id="UP000494365"/>
    </source>
</evidence>
<dbReference type="InterPro" id="IPR013216">
    <property type="entry name" value="Methyltransf_11"/>
</dbReference>